<dbReference type="Pfam" id="PF00596">
    <property type="entry name" value="Aldolase_II"/>
    <property type="match status" value="1"/>
</dbReference>
<evidence type="ECO:0000256" key="1">
    <source>
        <dbReference type="SAM" id="MobiDB-lite"/>
    </source>
</evidence>
<proteinExistence type="predicted"/>
<dbReference type="Proteomes" id="UP001174694">
    <property type="component" value="Unassembled WGS sequence"/>
</dbReference>
<evidence type="ECO:0000313" key="3">
    <source>
        <dbReference type="EMBL" id="KAJ9157323.1"/>
    </source>
</evidence>
<dbReference type="SUPFAM" id="SSF53639">
    <property type="entry name" value="AraD/HMP-PK domain-like"/>
    <property type="match status" value="1"/>
</dbReference>
<reference evidence="3" key="1">
    <citation type="submission" date="2022-07" db="EMBL/GenBank/DDBJ databases">
        <title>Fungi with potential for degradation of polypropylene.</title>
        <authorList>
            <person name="Gostincar C."/>
        </authorList>
    </citation>
    <scope>NUCLEOTIDE SEQUENCE</scope>
    <source>
        <strain evidence="3">EXF-13308</strain>
    </source>
</reference>
<dbReference type="EMBL" id="JANBVO010000001">
    <property type="protein sequence ID" value="KAJ9157323.1"/>
    <property type="molecule type" value="Genomic_DNA"/>
</dbReference>
<name>A0AA38RSI6_9PEZI</name>
<feature type="compositionally biased region" description="Low complexity" evidence="1">
    <location>
        <begin position="1"/>
        <end position="13"/>
    </location>
</feature>
<evidence type="ECO:0000259" key="2">
    <source>
        <dbReference type="SMART" id="SM01007"/>
    </source>
</evidence>
<dbReference type="InterPro" id="IPR001303">
    <property type="entry name" value="Aldolase_II/adducin_N"/>
</dbReference>
<dbReference type="PANTHER" id="PTHR10672">
    <property type="entry name" value="ADDUCIN"/>
    <property type="match status" value="1"/>
</dbReference>
<dbReference type="NCBIfam" id="NF004855">
    <property type="entry name" value="PRK06208.1"/>
    <property type="match status" value="1"/>
</dbReference>
<keyword evidence="4" id="KW-1185">Reference proteome</keyword>
<feature type="compositionally biased region" description="Polar residues" evidence="1">
    <location>
        <begin position="20"/>
        <end position="33"/>
    </location>
</feature>
<dbReference type="SMART" id="SM01007">
    <property type="entry name" value="Aldolase_II"/>
    <property type="match status" value="1"/>
</dbReference>
<feature type="region of interest" description="Disordered" evidence="1">
    <location>
        <begin position="1"/>
        <end position="43"/>
    </location>
</feature>
<feature type="domain" description="Class II aldolase/adducin N-terminal" evidence="2">
    <location>
        <begin position="56"/>
        <end position="238"/>
    </location>
</feature>
<gene>
    <name evidence="3" type="ORF">NKR23_g307</name>
</gene>
<dbReference type="AlphaFoldDB" id="A0AA38RSI6"/>
<dbReference type="InterPro" id="IPR036409">
    <property type="entry name" value="Aldolase_II/adducin_N_sf"/>
</dbReference>
<evidence type="ECO:0000313" key="4">
    <source>
        <dbReference type="Proteomes" id="UP001174694"/>
    </source>
</evidence>
<protein>
    <submittedName>
        <fullName evidence="3">L-fuculose-phosphate aldolase</fullName>
    </submittedName>
</protein>
<dbReference type="FunFam" id="3.40.225.10:FF:000009">
    <property type="entry name" value="Class II aldolase/adducin N-terminal"/>
    <property type="match status" value="1"/>
</dbReference>
<accession>A0AA38RSI6</accession>
<comment type="caution">
    <text evidence="3">The sequence shown here is derived from an EMBL/GenBank/DDBJ whole genome shotgun (WGS) entry which is preliminary data.</text>
</comment>
<dbReference type="InterPro" id="IPR051017">
    <property type="entry name" value="Aldolase-II_Adducin_sf"/>
</dbReference>
<organism evidence="3 4">
    <name type="scientific">Pleurostoma richardsiae</name>
    <dbReference type="NCBI Taxonomy" id="41990"/>
    <lineage>
        <taxon>Eukaryota</taxon>
        <taxon>Fungi</taxon>
        <taxon>Dikarya</taxon>
        <taxon>Ascomycota</taxon>
        <taxon>Pezizomycotina</taxon>
        <taxon>Sordariomycetes</taxon>
        <taxon>Sordariomycetidae</taxon>
        <taxon>Calosphaeriales</taxon>
        <taxon>Pleurostomataceae</taxon>
        <taxon>Pleurostoma</taxon>
    </lineage>
</organism>
<dbReference type="GO" id="GO:0005856">
    <property type="term" value="C:cytoskeleton"/>
    <property type="evidence" value="ECO:0007669"/>
    <property type="project" value="TreeGrafter"/>
</dbReference>
<dbReference type="PANTHER" id="PTHR10672:SF25">
    <property type="entry name" value="MEIOTICALLY UP-REGULATED GENE 14 PROTEIN"/>
    <property type="match status" value="1"/>
</dbReference>
<dbReference type="GO" id="GO:0051015">
    <property type="term" value="F:actin filament binding"/>
    <property type="evidence" value="ECO:0007669"/>
    <property type="project" value="TreeGrafter"/>
</dbReference>
<sequence>MSTTTTVTTSTASKPAPVQSGGSALSAPASTNGKPKRRFNVPVPEDKLDQRRWLLEHMAGAFRIFAKLGFADGASGHISVRDPVNPDTFWINPYGVHFALLTVSDMVHVDAQGNRIGGADKAVNRAGFVIHSAIHQRRPDVNAACHMHSPYGRAWSTFGKSIDMLNQDSCMFYEDLAVYANFGGVVFAAEEGARLAEALGPSRRNIILQNHGLLTCGETVAEAAAFFIALERACQTQLLVEAAVADGRLQKTIVSDEEALYTKQGTGTPDVMYKQFEPEYQLILKETKGDFLV</sequence>
<dbReference type="Gene3D" id="3.40.225.10">
    <property type="entry name" value="Class II aldolase/adducin N-terminal domain"/>
    <property type="match status" value="1"/>
</dbReference>